<dbReference type="GO" id="GO:0016787">
    <property type="term" value="F:hydrolase activity"/>
    <property type="evidence" value="ECO:0007669"/>
    <property type="project" value="UniProtKB-KW"/>
</dbReference>
<sequence length="233" mass="24923">MINSPDGAALSQTSDPADASRVVLVVHGGGTDSVIATSWLNLAVLRLWPFARSIARRDASAAVYRLRFAVRGWNRTGEAALRDAHWALATLRERHPGRPIVLVGHSMGGRVALLTGGDADVAGVVLLEPWAPSDEPADQLAGVPTVIIRGGHDRVIPPATTNPWIARARHTGARVDETLLPWAGHAMLRRFWVWHRLAADGVESILAATQAEDATGTRGPHERPVSPLLSEGS</sequence>
<evidence type="ECO:0000313" key="4">
    <source>
        <dbReference type="Proteomes" id="UP000198741"/>
    </source>
</evidence>
<dbReference type="Pfam" id="PF12697">
    <property type="entry name" value="Abhydrolase_6"/>
    <property type="match status" value="1"/>
</dbReference>
<dbReference type="InterPro" id="IPR029058">
    <property type="entry name" value="AB_hydrolase_fold"/>
</dbReference>
<accession>A0A1H0JQ08</accession>
<dbReference type="Proteomes" id="UP000198741">
    <property type="component" value="Chromosome I"/>
</dbReference>
<dbReference type="InterPro" id="IPR000073">
    <property type="entry name" value="AB_hydrolase_1"/>
</dbReference>
<keyword evidence="4" id="KW-1185">Reference proteome</keyword>
<keyword evidence="3" id="KW-0378">Hydrolase</keyword>
<dbReference type="RefSeq" id="WP_157695194.1">
    <property type="nucleotide sequence ID" value="NZ_LT629710.1"/>
</dbReference>
<reference evidence="3 4" key="1">
    <citation type="submission" date="2016-10" db="EMBL/GenBank/DDBJ databases">
        <authorList>
            <person name="de Groot N.N."/>
        </authorList>
    </citation>
    <scope>NUCLEOTIDE SEQUENCE [LARGE SCALE GENOMIC DNA]</scope>
    <source>
        <strain evidence="4">P4-7,KCTC 19426,CECT 7604</strain>
    </source>
</reference>
<evidence type="ECO:0000313" key="3">
    <source>
        <dbReference type="EMBL" id="SDO45599.1"/>
    </source>
</evidence>
<feature type="region of interest" description="Disordered" evidence="1">
    <location>
        <begin position="211"/>
        <end position="233"/>
    </location>
</feature>
<dbReference type="OrthoDB" id="3366509at2"/>
<dbReference type="Gene3D" id="3.40.50.1820">
    <property type="entry name" value="alpha/beta hydrolase"/>
    <property type="match status" value="1"/>
</dbReference>
<gene>
    <name evidence="3" type="ORF">SAMN04515671_0990</name>
</gene>
<evidence type="ECO:0000256" key="1">
    <source>
        <dbReference type="SAM" id="MobiDB-lite"/>
    </source>
</evidence>
<proteinExistence type="predicted"/>
<name>A0A1H0JQ08_9ACTN</name>
<dbReference type="STRING" id="1090615.SAMN04515671_0990"/>
<dbReference type="EMBL" id="LT629710">
    <property type="protein sequence ID" value="SDO45599.1"/>
    <property type="molecule type" value="Genomic_DNA"/>
</dbReference>
<protein>
    <submittedName>
        <fullName evidence="3">Alpha/beta hydrolase family protein</fullName>
    </submittedName>
</protein>
<organism evidence="3 4">
    <name type="scientific">Nakamurella panacisegetis</name>
    <dbReference type="NCBI Taxonomy" id="1090615"/>
    <lineage>
        <taxon>Bacteria</taxon>
        <taxon>Bacillati</taxon>
        <taxon>Actinomycetota</taxon>
        <taxon>Actinomycetes</taxon>
        <taxon>Nakamurellales</taxon>
        <taxon>Nakamurellaceae</taxon>
        <taxon>Nakamurella</taxon>
    </lineage>
</organism>
<feature type="domain" description="AB hydrolase-1" evidence="2">
    <location>
        <begin position="23"/>
        <end position="181"/>
    </location>
</feature>
<dbReference type="SUPFAM" id="SSF53474">
    <property type="entry name" value="alpha/beta-Hydrolases"/>
    <property type="match status" value="1"/>
</dbReference>
<dbReference type="AlphaFoldDB" id="A0A1H0JQ08"/>
<evidence type="ECO:0000259" key="2">
    <source>
        <dbReference type="Pfam" id="PF12697"/>
    </source>
</evidence>